<feature type="transmembrane region" description="Helical" evidence="1">
    <location>
        <begin position="62"/>
        <end position="85"/>
    </location>
</feature>
<evidence type="ECO:0000256" key="1">
    <source>
        <dbReference type="SAM" id="Phobius"/>
    </source>
</evidence>
<accession>A0A2K9DG13</accession>
<organism evidence="2 3">
    <name type="scientific">Microbacterium hominis</name>
    <dbReference type="NCBI Taxonomy" id="162426"/>
    <lineage>
        <taxon>Bacteria</taxon>
        <taxon>Bacillati</taxon>
        <taxon>Actinomycetota</taxon>
        <taxon>Actinomycetes</taxon>
        <taxon>Micrococcales</taxon>
        <taxon>Microbacteriaceae</taxon>
        <taxon>Microbacterium</taxon>
    </lineage>
</organism>
<dbReference type="EMBL" id="CP025299">
    <property type="protein sequence ID" value="AUG28397.1"/>
    <property type="molecule type" value="Genomic_DNA"/>
</dbReference>
<name>A0A2K9DG13_9MICO</name>
<gene>
    <name evidence="2" type="ORF">CXR34_02280</name>
</gene>
<dbReference type="Proteomes" id="UP000233276">
    <property type="component" value="Chromosome"/>
</dbReference>
<proteinExistence type="predicted"/>
<dbReference type="KEGG" id="mhos:CXR34_02280"/>
<feature type="transmembrane region" description="Helical" evidence="1">
    <location>
        <begin position="139"/>
        <end position="160"/>
    </location>
</feature>
<dbReference type="AlphaFoldDB" id="A0A2K9DG13"/>
<feature type="transmembrane region" description="Helical" evidence="1">
    <location>
        <begin position="30"/>
        <end position="50"/>
    </location>
</feature>
<dbReference type="PIRSF" id="PIRSF037394">
    <property type="entry name" value="ABC_thiamine-permease_YkoE_prd"/>
    <property type="match status" value="1"/>
</dbReference>
<sequence length="221" mass="22551">MHASASPSTVSSDAAASRSAARTGRLRWRVVDIVVASVIGVAAGVVFWLWGQAWTPLSSILAFAPGLEGLLSGGWLFAGVLGGLIIRKPGAALYTEVVAAVVSMAVGTQWGFLTLVWGVVQGIGAELGFALFAYANYRLIAALTSGALAGLAVALLDTNFSSIAAYEFGPRVIYFGAAVVSGILVAGLVSWLIARALAATGALDRFAAGREARIADAPDAA</sequence>
<reference evidence="2 3" key="1">
    <citation type="submission" date="2017-12" db="EMBL/GenBank/DDBJ databases">
        <title>Isolation and characterization of estrogens degradatiion strain Microbacterium hominis SJTG1.</title>
        <authorList>
            <person name="Xiong W."/>
            <person name="Yin C."/>
            <person name="Zheng D."/>
            <person name="Liang R."/>
        </authorList>
    </citation>
    <scope>NUCLEOTIDE SEQUENCE [LARGE SCALE GENOMIC DNA]</scope>
    <source>
        <strain evidence="2 3">SJTG1</strain>
    </source>
</reference>
<dbReference type="RefSeq" id="WP_101305415.1">
    <property type="nucleotide sequence ID" value="NZ_CP025299.1"/>
</dbReference>
<dbReference type="InterPro" id="IPR017195">
    <property type="entry name" value="ABC_thiamin-permease_prd"/>
</dbReference>
<evidence type="ECO:0000313" key="3">
    <source>
        <dbReference type="Proteomes" id="UP000233276"/>
    </source>
</evidence>
<keyword evidence="1" id="KW-0472">Membrane</keyword>
<keyword evidence="1" id="KW-1133">Transmembrane helix</keyword>
<protein>
    <recommendedName>
        <fullName evidence="4">ECF transporter S component</fullName>
    </recommendedName>
</protein>
<feature type="transmembrane region" description="Helical" evidence="1">
    <location>
        <begin position="97"/>
        <end position="119"/>
    </location>
</feature>
<keyword evidence="1" id="KW-0812">Transmembrane</keyword>
<feature type="transmembrane region" description="Helical" evidence="1">
    <location>
        <begin position="172"/>
        <end position="194"/>
    </location>
</feature>
<dbReference type="Pfam" id="PF09819">
    <property type="entry name" value="ABC_cobalt"/>
    <property type="match status" value="1"/>
</dbReference>
<evidence type="ECO:0000313" key="2">
    <source>
        <dbReference type="EMBL" id="AUG28397.1"/>
    </source>
</evidence>
<evidence type="ECO:0008006" key="4">
    <source>
        <dbReference type="Google" id="ProtNLM"/>
    </source>
</evidence>